<dbReference type="InterPro" id="IPR036188">
    <property type="entry name" value="FAD/NAD-bd_sf"/>
</dbReference>
<dbReference type="SUPFAM" id="SSF51905">
    <property type="entry name" value="FAD/NAD(P)-binding domain"/>
    <property type="match status" value="1"/>
</dbReference>
<accession>A0ABR0BBD8</accession>
<keyword evidence="3" id="KW-1185">Reference proteome</keyword>
<protein>
    <recommendedName>
        <fullName evidence="4">Monooxygenase</fullName>
    </recommendedName>
</protein>
<dbReference type="PANTHER" id="PTHR42877">
    <property type="entry name" value="L-ORNITHINE N(5)-MONOOXYGENASE-RELATED"/>
    <property type="match status" value="1"/>
</dbReference>
<evidence type="ECO:0008006" key="4">
    <source>
        <dbReference type="Google" id="ProtNLM"/>
    </source>
</evidence>
<dbReference type="PANTHER" id="PTHR42877:SF5">
    <property type="entry name" value="L-ORNITHINE N(5)-MONOOXYGENASE-RELATED"/>
    <property type="match status" value="1"/>
</dbReference>
<dbReference type="Gene3D" id="3.50.50.60">
    <property type="entry name" value="FAD/NAD(P)-binding domain"/>
    <property type="match status" value="1"/>
</dbReference>
<comment type="similarity">
    <text evidence="1">Belongs to the FAD-binding monooxygenase family.</text>
</comment>
<name>A0ABR0BBD8_PURLI</name>
<evidence type="ECO:0000313" key="2">
    <source>
        <dbReference type="EMBL" id="KAK4058966.1"/>
    </source>
</evidence>
<dbReference type="Proteomes" id="UP001287286">
    <property type="component" value="Unassembled WGS sequence"/>
</dbReference>
<reference evidence="2 3" key="1">
    <citation type="journal article" date="2024" name="Microbiol. Resour. Announc.">
        <title>Genome annotations for the ascomycete fungi Trichoderma harzianum, Trichoderma aggressivum, and Purpureocillium lilacinum.</title>
        <authorList>
            <person name="Beijen E.P.W."/>
            <person name="Ohm R.A."/>
        </authorList>
    </citation>
    <scope>NUCLEOTIDE SEQUENCE [LARGE SCALE GENOMIC DNA]</scope>
    <source>
        <strain evidence="2 3">CBS 150709</strain>
    </source>
</reference>
<dbReference type="InterPro" id="IPR051209">
    <property type="entry name" value="FAD-bind_Monooxygenase_sf"/>
</dbReference>
<organism evidence="2 3">
    <name type="scientific">Purpureocillium lilacinum</name>
    <name type="common">Paecilomyces lilacinus</name>
    <dbReference type="NCBI Taxonomy" id="33203"/>
    <lineage>
        <taxon>Eukaryota</taxon>
        <taxon>Fungi</taxon>
        <taxon>Dikarya</taxon>
        <taxon>Ascomycota</taxon>
        <taxon>Pezizomycotina</taxon>
        <taxon>Sordariomycetes</taxon>
        <taxon>Hypocreomycetidae</taxon>
        <taxon>Hypocreales</taxon>
        <taxon>Ophiocordycipitaceae</taxon>
        <taxon>Purpureocillium</taxon>
    </lineage>
</organism>
<proteinExistence type="inferred from homology"/>
<gene>
    <name evidence="2" type="ORF">Purlil1_14404</name>
</gene>
<evidence type="ECO:0000313" key="3">
    <source>
        <dbReference type="Proteomes" id="UP001287286"/>
    </source>
</evidence>
<sequence length="239" mass="26767">MRRTAPAKYHDILIPDFAFGAKRPILDHGYLEVLHNPNVSIVESKALTIIGPHDVRTDSGETVRADIIVLANGFKTQELLTPMIIKGRHGAILPEIWQKAGRFASAYMGVCVSDFPNLFFLTGPNTLPSGHSTLVGIECSVEYILRLIDPLVDKNTKIPRRASIQVKEVAQKAFNNTIQARMHGLVYTAEVGNWYFDKGSGRNTLIWPGTQLAFWWSRCLRKPHWGDFDIDDKGATARQ</sequence>
<dbReference type="EMBL" id="JAWRVI010000872">
    <property type="protein sequence ID" value="KAK4058966.1"/>
    <property type="molecule type" value="Genomic_DNA"/>
</dbReference>
<comment type="caution">
    <text evidence="2">The sequence shown here is derived from an EMBL/GenBank/DDBJ whole genome shotgun (WGS) entry which is preliminary data.</text>
</comment>
<evidence type="ECO:0000256" key="1">
    <source>
        <dbReference type="ARBA" id="ARBA00010139"/>
    </source>
</evidence>